<comment type="catalytic activity">
    <reaction evidence="1">
        <text>ATP + protein L-histidine = ADP + protein N-phospho-L-histidine.</text>
        <dbReference type="EC" id="2.7.13.3"/>
    </reaction>
</comment>
<proteinExistence type="predicted"/>
<feature type="transmembrane region" description="Helical" evidence="9">
    <location>
        <begin position="108"/>
        <end position="126"/>
    </location>
</feature>
<name>A0ABP6BQ63_9MICO</name>
<keyword evidence="8" id="KW-0902">Two-component regulatory system</keyword>
<dbReference type="Proteomes" id="UP001500274">
    <property type="component" value="Unassembled WGS sequence"/>
</dbReference>
<gene>
    <name evidence="12" type="ORF">GCM10009862_20410</name>
</gene>
<feature type="transmembrane region" description="Helical" evidence="9">
    <location>
        <begin position="36"/>
        <end position="52"/>
    </location>
</feature>
<dbReference type="Pfam" id="PF07730">
    <property type="entry name" value="HisKA_3"/>
    <property type="match status" value="1"/>
</dbReference>
<sequence length="388" mass="41144">MFRRLSPVQSLVDAFIAFGFFGVTGFLFYTPSTGDQVWGVLVSLGMAVALGLRRFSPFLALAVAWATALAQMAMGLQPMLSNVAIFVVLYATAAYGTRLLFWLGFSSAVAGSAAIAIYLVFVNSYVVSSGLDWRNLPLAVFVMLAALFALGLSWTAGALVRTAARARETRQARDAARAQVAIESERMRIARDMHDIVAHSLAVVIAQADGARYAAAADPAAATTALGTISSTARSALTDVRLLLTQLRHQQGAGPQPTLADLDALFAQVHAAGVDLRVQIAPVPPQDVPAAVQLAVFRILQEALTNALRHGDGPVEVWLAWQSDHVRATVRNALRPPSREPQRMLEDAGGHGVVGMRERAQLVGGTLFAGATDEGFVVDAYLPIGAAA</sequence>
<evidence type="ECO:0000259" key="11">
    <source>
        <dbReference type="Pfam" id="PF23539"/>
    </source>
</evidence>
<keyword evidence="6 12" id="KW-0418">Kinase</keyword>
<evidence type="ECO:0000313" key="13">
    <source>
        <dbReference type="Proteomes" id="UP001500274"/>
    </source>
</evidence>
<dbReference type="Gene3D" id="1.20.5.1930">
    <property type="match status" value="1"/>
</dbReference>
<comment type="caution">
    <text evidence="12">The sequence shown here is derived from an EMBL/GenBank/DDBJ whole genome shotgun (WGS) entry which is preliminary data.</text>
</comment>
<dbReference type="GO" id="GO:0016301">
    <property type="term" value="F:kinase activity"/>
    <property type="evidence" value="ECO:0007669"/>
    <property type="project" value="UniProtKB-KW"/>
</dbReference>
<evidence type="ECO:0000256" key="7">
    <source>
        <dbReference type="ARBA" id="ARBA00022840"/>
    </source>
</evidence>
<dbReference type="Pfam" id="PF23539">
    <property type="entry name" value="DUF7134"/>
    <property type="match status" value="1"/>
</dbReference>
<evidence type="ECO:0000256" key="6">
    <source>
        <dbReference type="ARBA" id="ARBA00022777"/>
    </source>
</evidence>
<keyword evidence="13" id="KW-1185">Reference proteome</keyword>
<dbReference type="SUPFAM" id="SSF55874">
    <property type="entry name" value="ATPase domain of HSP90 chaperone/DNA topoisomerase II/histidine kinase"/>
    <property type="match status" value="1"/>
</dbReference>
<dbReference type="PANTHER" id="PTHR24421">
    <property type="entry name" value="NITRATE/NITRITE SENSOR PROTEIN NARX-RELATED"/>
    <property type="match status" value="1"/>
</dbReference>
<dbReference type="PANTHER" id="PTHR24421:SF10">
    <property type="entry name" value="NITRATE_NITRITE SENSOR PROTEIN NARQ"/>
    <property type="match status" value="1"/>
</dbReference>
<evidence type="ECO:0000256" key="9">
    <source>
        <dbReference type="SAM" id="Phobius"/>
    </source>
</evidence>
<evidence type="ECO:0000256" key="8">
    <source>
        <dbReference type="ARBA" id="ARBA00023012"/>
    </source>
</evidence>
<dbReference type="InterPro" id="IPR055558">
    <property type="entry name" value="DUF7134"/>
</dbReference>
<protein>
    <recommendedName>
        <fullName evidence="2">histidine kinase</fullName>
        <ecNumber evidence="2">2.7.13.3</ecNumber>
    </recommendedName>
</protein>
<evidence type="ECO:0000256" key="3">
    <source>
        <dbReference type="ARBA" id="ARBA00022553"/>
    </source>
</evidence>
<evidence type="ECO:0000256" key="5">
    <source>
        <dbReference type="ARBA" id="ARBA00022741"/>
    </source>
</evidence>
<keyword evidence="9" id="KW-1133">Transmembrane helix</keyword>
<organism evidence="12 13">
    <name type="scientific">Microbacterium binotii</name>
    <dbReference type="NCBI Taxonomy" id="462710"/>
    <lineage>
        <taxon>Bacteria</taxon>
        <taxon>Bacillati</taxon>
        <taxon>Actinomycetota</taxon>
        <taxon>Actinomycetes</taxon>
        <taxon>Micrococcales</taxon>
        <taxon>Microbacteriaceae</taxon>
        <taxon>Microbacterium</taxon>
    </lineage>
</organism>
<dbReference type="InterPro" id="IPR011712">
    <property type="entry name" value="Sig_transdc_His_kin_sub3_dim/P"/>
</dbReference>
<keyword evidence="4" id="KW-0808">Transferase</keyword>
<feature type="domain" description="DUF7134" evidence="11">
    <location>
        <begin position="10"/>
        <end position="162"/>
    </location>
</feature>
<reference evidence="13" key="1">
    <citation type="journal article" date="2019" name="Int. J. Syst. Evol. Microbiol.">
        <title>The Global Catalogue of Microorganisms (GCM) 10K type strain sequencing project: providing services to taxonomists for standard genome sequencing and annotation.</title>
        <authorList>
            <consortium name="The Broad Institute Genomics Platform"/>
            <consortium name="The Broad Institute Genome Sequencing Center for Infectious Disease"/>
            <person name="Wu L."/>
            <person name="Ma J."/>
        </authorList>
    </citation>
    <scope>NUCLEOTIDE SEQUENCE [LARGE SCALE GENOMIC DNA]</scope>
    <source>
        <strain evidence="13">JCM 16365</strain>
    </source>
</reference>
<evidence type="ECO:0000256" key="1">
    <source>
        <dbReference type="ARBA" id="ARBA00000085"/>
    </source>
</evidence>
<keyword evidence="9" id="KW-0472">Membrane</keyword>
<feature type="domain" description="Signal transduction histidine kinase subgroup 3 dimerisation and phosphoacceptor" evidence="10">
    <location>
        <begin position="185"/>
        <end position="251"/>
    </location>
</feature>
<dbReference type="InterPro" id="IPR036890">
    <property type="entry name" value="HATPase_C_sf"/>
</dbReference>
<accession>A0ABP6BQ63</accession>
<evidence type="ECO:0000259" key="10">
    <source>
        <dbReference type="Pfam" id="PF07730"/>
    </source>
</evidence>
<feature type="transmembrane region" description="Helical" evidence="9">
    <location>
        <begin position="12"/>
        <end position="30"/>
    </location>
</feature>
<keyword evidence="9" id="KW-0812">Transmembrane</keyword>
<evidence type="ECO:0000256" key="4">
    <source>
        <dbReference type="ARBA" id="ARBA00022679"/>
    </source>
</evidence>
<dbReference type="EMBL" id="BAAARI010000012">
    <property type="protein sequence ID" value="GAA2581138.1"/>
    <property type="molecule type" value="Genomic_DNA"/>
</dbReference>
<dbReference type="RefSeq" id="WP_344229148.1">
    <property type="nucleotide sequence ID" value="NZ_BAAARI010000012.1"/>
</dbReference>
<dbReference type="Gene3D" id="3.30.565.10">
    <property type="entry name" value="Histidine kinase-like ATPase, C-terminal domain"/>
    <property type="match status" value="1"/>
</dbReference>
<evidence type="ECO:0000256" key="2">
    <source>
        <dbReference type="ARBA" id="ARBA00012438"/>
    </source>
</evidence>
<keyword evidence="3" id="KW-0597">Phosphoprotein</keyword>
<keyword evidence="7" id="KW-0067">ATP-binding</keyword>
<dbReference type="EC" id="2.7.13.3" evidence="2"/>
<evidence type="ECO:0000313" key="12">
    <source>
        <dbReference type="EMBL" id="GAA2581138.1"/>
    </source>
</evidence>
<dbReference type="CDD" id="cd16917">
    <property type="entry name" value="HATPase_UhpB-NarQ-NarX-like"/>
    <property type="match status" value="1"/>
</dbReference>
<feature type="transmembrane region" description="Helical" evidence="9">
    <location>
        <begin position="138"/>
        <end position="160"/>
    </location>
</feature>
<keyword evidence="5" id="KW-0547">Nucleotide-binding</keyword>
<dbReference type="InterPro" id="IPR050482">
    <property type="entry name" value="Sensor_HK_TwoCompSys"/>
</dbReference>